<dbReference type="GO" id="GO:0008270">
    <property type="term" value="F:zinc ion binding"/>
    <property type="evidence" value="ECO:0007669"/>
    <property type="project" value="UniProtKB-KW"/>
</dbReference>
<evidence type="ECO:0000313" key="3">
    <source>
        <dbReference type="Proteomes" id="UP001501476"/>
    </source>
</evidence>
<gene>
    <name evidence="2" type="ORF">GCM10008964_19540</name>
</gene>
<feature type="domain" description="Zinc finger CHCC-type" evidence="1">
    <location>
        <begin position="36"/>
        <end position="59"/>
    </location>
</feature>
<sequence>MGEQNSDKSCAEKHYWVHPDDLPLSCPMPDMPVWNAHPRVYLDIETKGEVACPYCGALFTLTGQNK</sequence>
<name>A0ABP3DEE1_9GAMM</name>
<proteinExistence type="predicted"/>
<keyword evidence="2" id="KW-0862">Zinc</keyword>
<evidence type="ECO:0000313" key="2">
    <source>
        <dbReference type="EMBL" id="GAA0228224.1"/>
    </source>
</evidence>
<evidence type="ECO:0000259" key="1">
    <source>
        <dbReference type="Pfam" id="PF10276"/>
    </source>
</evidence>
<dbReference type="Gene3D" id="2.60.260.40">
    <property type="entry name" value="q5lls5 like domains"/>
    <property type="match status" value="1"/>
</dbReference>
<organism evidence="2 3">
    <name type="scientific">Methylophaga marina</name>
    <dbReference type="NCBI Taxonomy" id="45495"/>
    <lineage>
        <taxon>Bacteria</taxon>
        <taxon>Pseudomonadati</taxon>
        <taxon>Pseudomonadota</taxon>
        <taxon>Gammaproteobacteria</taxon>
        <taxon>Thiotrichales</taxon>
        <taxon>Piscirickettsiaceae</taxon>
        <taxon>Methylophaga</taxon>
    </lineage>
</organism>
<dbReference type="InterPro" id="IPR019401">
    <property type="entry name" value="Znf_CHCC"/>
</dbReference>
<keyword evidence="2" id="KW-0863">Zinc-finger</keyword>
<dbReference type="EMBL" id="BAAADG010000006">
    <property type="protein sequence ID" value="GAA0228224.1"/>
    <property type="molecule type" value="Genomic_DNA"/>
</dbReference>
<reference evidence="3" key="1">
    <citation type="journal article" date="2019" name="Int. J. Syst. Evol. Microbiol.">
        <title>The Global Catalogue of Microorganisms (GCM) 10K type strain sequencing project: providing services to taxonomists for standard genome sequencing and annotation.</title>
        <authorList>
            <consortium name="The Broad Institute Genomics Platform"/>
            <consortium name="The Broad Institute Genome Sequencing Center for Infectious Disease"/>
            <person name="Wu L."/>
            <person name="Ma J."/>
        </authorList>
    </citation>
    <scope>NUCLEOTIDE SEQUENCE [LARGE SCALE GENOMIC DNA]</scope>
    <source>
        <strain evidence="3">JCM 6886</strain>
    </source>
</reference>
<comment type="caution">
    <text evidence="2">The sequence shown here is derived from an EMBL/GenBank/DDBJ whole genome shotgun (WGS) entry which is preliminary data.</text>
</comment>
<keyword evidence="2" id="KW-0479">Metal-binding</keyword>
<protein>
    <submittedName>
        <fullName evidence="2">Zinc-finger domain-containing protein</fullName>
    </submittedName>
</protein>
<keyword evidence="3" id="KW-1185">Reference proteome</keyword>
<dbReference type="Proteomes" id="UP001501476">
    <property type="component" value="Unassembled WGS sequence"/>
</dbReference>
<accession>A0ABP3DEE1</accession>
<dbReference type="Pfam" id="PF10276">
    <property type="entry name" value="zf-CHCC"/>
    <property type="match status" value="1"/>
</dbReference>
<dbReference type="RefSeq" id="WP_286305694.1">
    <property type="nucleotide sequence ID" value="NZ_AP027741.1"/>
</dbReference>